<protein>
    <recommendedName>
        <fullName evidence="6 13">Dihydropteroate synthase</fullName>
        <shortName evidence="13">DHPS</shortName>
        <ecNumber evidence="5 13">2.5.1.15</ecNumber>
    </recommendedName>
    <alternativeName>
        <fullName evidence="11 13">Dihydropteroate pyrophosphorylase</fullName>
    </alternativeName>
</protein>
<evidence type="ECO:0000256" key="12">
    <source>
        <dbReference type="ARBA" id="ARBA00053449"/>
    </source>
</evidence>
<dbReference type="GO" id="GO:0046656">
    <property type="term" value="P:folic acid biosynthetic process"/>
    <property type="evidence" value="ECO:0007669"/>
    <property type="project" value="UniProtKB-KW"/>
</dbReference>
<evidence type="ECO:0000256" key="9">
    <source>
        <dbReference type="ARBA" id="ARBA00022842"/>
    </source>
</evidence>
<evidence type="ECO:0000256" key="5">
    <source>
        <dbReference type="ARBA" id="ARBA00012458"/>
    </source>
</evidence>
<dbReference type="AlphaFoldDB" id="A0A173S0W6"/>
<dbReference type="InterPro" id="IPR000489">
    <property type="entry name" value="Pterin-binding_dom"/>
</dbReference>
<comment type="function">
    <text evidence="12 13">Catalyzes the condensation of para-aminobenzoate (pABA) with 6-hydroxymethyl-7,8-dihydropterin diphosphate (DHPt-PP) to form 7,8-dihydropteroate (H2Pte), the immediate precursor of folate derivatives.</text>
</comment>
<dbReference type="GO" id="GO:0046872">
    <property type="term" value="F:metal ion binding"/>
    <property type="evidence" value="ECO:0007669"/>
    <property type="project" value="UniProtKB-KW"/>
</dbReference>
<comment type="similarity">
    <text evidence="4 13">Belongs to the DHPS family.</text>
</comment>
<reference evidence="15 16" key="1">
    <citation type="submission" date="2015-09" db="EMBL/GenBank/DDBJ databases">
        <authorList>
            <consortium name="Pathogen Informatics"/>
        </authorList>
    </citation>
    <scope>NUCLEOTIDE SEQUENCE [LARGE SCALE GENOMIC DNA]</scope>
    <source>
        <strain evidence="15 16">2789STDY5608868</strain>
    </source>
</reference>
<name>A0A173S0W6_ANAHA</name>
<dbReference type="EC" id="2.5.1.15" evidence="5 13"/>
<dbReference type="Pfam" id="PF00809">
    <property type="entry name" value="Pterin_bind"/>
    <property type="match status" value="1"/>
</dbReference>
<dbReference type="EMBL" id="CYXT01000004">
    <property type="protein sequence ID" value="CUM83515.1"/>
    <property type="molecule type" value="Genomic_DNA"/>
</dbReference>
<dbReference type="InterPro" id="IPR045031">
    <property type="entry name" value="DHP_synth-like"/>
</dbReference>
<dbReference type="CDD" id="cd00739">
    <property type="entry name" value="DHPS"/>
    <property type="match status" value="1"/>
</dbReference>
<feature type="domain" description="Pterin-binding" evidence="14">
    <location>
        <begin position="14"/>
        <end position="261"/>
    </location>
</feature>
<dbReference type="GO" id="GO:0046654">
    <property type="term" value="P:tetrahydrofolate biosynthetic process"/>
    <property type="evidence" value="ECO:0007669"/>
    <property type="project" value="UniProtKB-UniPathway"/>
</dbReference>
<dbReference type="SUPFAM" id="SSF51717">
    <property type="entry name" value="Dihydropteroate synthetase-like"/>
    <property type="match status" value="1"/>
</dbReference>
<dbReference type="PROSITE" id="PS00792">
    <property type="entry name" value="DHPS_1"/>
    <property type="match status" value="1"/>
</dbReference>
<dbReference type="Gene3D" id="3.20.20.20">
    <property type="entry name" value="Dihydropteroate synthase-like"/>
    <property type="match status" value="1"/>
</dbReference>
<evidence type="ECO:0000256" key="8">
    <source>
        <dbReference type="ARBA" id="ARBA00022723"/>
    </source>
</evidence>
<dbReference type="GO" id="GO:0005829">
    <property type="term" value="C:cytosol"/>
    <property type="evidence" value="ECO:0007669"/>
    <property type="project" value="TreeGrafter"/>
</dbReference>
<evidence type="ECO:0000256" key="3">
    <source>
        <dbReference type="ARBA" id="ARBA00004763"/>
    </source>
</evidence>
<evidence type="ECO:0000256" key="1">
    <source>
        <dbReference type="ARBA" id="ARBA00000012"/>
    </source>
</evidence>
<evidence type="ECO:0000313" key="15">
    <source>
        <dbReference type="EMBL" id="CUM83515.1"/>
    </source>
</evidence>
<evidence type="ECO:0000256" key="13">
    <source>
        <dbReference type="RuleBase" id="RU361205"/>
    </source>
</evidence>
<evidence type="ECO:0000313" key="16">
    <source>
        <dbReference type="Proteomes" id="UP000095598"/>
    </source>
</evidence>
<keyword evidence="9 13" id="KW-0460">Magnesium</keyword>
<evidence type="ECO:0000256" key="11">
    <source>
        <dbReference type="ARBA" id="ARBA00030193"/>
    </source>
</evidence>
<dbReference type="PROSITE" id="PS50972">
    <property type="entry name" value="PTERIN_BINDING"/>
    <property type="match status" value="1"/>
</dbReference>
<dbReference type="FunFam" id="3.20.20.20:FF:000006">
    <property type="entry name" value="Dihydropteroate synthase"/>
    <property type="match status" value="1"/>
</dbReference>
<evidence type="ECO:0000256" key="7">
    <source>
        <dbReference type="ARBA" id="ARBA00022679"/>
    </source>
</evidence>
<evidence type="ECO:0000256" key="4">
    <source>
        <dbReference type="ARBA" id="ARBA00009503"/>
    </source>
</evidence>
<dbReference type="PANTHER" id="PTHR20941">
    <property type="entry name" value="FOLATE SYNTHESIS PROTEINS"/>
    <property type="match status" value="1"/>
</dbReference>
<evidence type="ECO:0000259" key="14">
    <source>
        <dbReference type="PROSITE" id="PS50972"/>
    </source>
</evidence>
<proteinExistence type="inferred from homology"/>
<organism evidence="15 16">
    <name type="scientific">Anaerostipes hadrus</name>
    <dbReference type="NCBI Taxonomy" id="649756"/>
    <lineage>
        <taxon>Bacteria</taxon>
        <taxon>Bacillati</taxon>
        <taxon>Bacillota</taxon>
        <taxon>Clostridia</taxon>
        <taxon>Lachnospirales</taxon>
        <taxon>Lachnospiraceae</taxon>
        <taxon>Anaerostipes</taxon>
    </lineage>
</organism>
<evidence type="ECO:0000256" key="6">
    <source>
        <dbReference type="ARBA" id="ARBA00016919"/>
    </source>
</evidence>
<dbReference type="GO" id="GO:0004156">
    <property type="term" value="F:dihydropteroate synthase activity"/>
    <property type="evidence" value="ECO:0007669"/>
    <property type="project" value="UniProtKB-EC"/>
</dbReference>
<dbReference type="PROSITE" id="PS00793">
    <property type="entry name" value="DHPS_2"/>
    <property type="match status" value="1"/>
</dbReference>
<dbReference type="PANTHER" id="PTHR20941:SF1">
    <property type="entry name" value="FOLIC ACID SYNTHESIS PROTEIN FOL1"/>
    <property type="match status" value="1"/>
</dbReference>
<dbReference type="RefSeq" id="WP_055258103.1">
    <property type="nucleotide sequence ID" value="NZ_CYXT01000004.1"/>
</dbReference>
<gene>
    <name evidence="15" type="primary">folP</name>
    <name evidence="15" type="ORF">ERS852425_00922</name>
</gene>
<keyword evidence="7 13" id="KW-0808">Transferase</keyword>
<dbReference type="InterPro" id="IPR011005">
    <property type="entry name" value="Dihydropteroate_synth-like_sf"/>
</dbReference>
<comment type="pathway">
    <text evidence="3 13">Cofactor biosynthesis; tetrahydrofolate biosynthesis; 7,8-dihydrofolate from 2-amino-4-hydroxy-6-hydroxymethyl-7,8-dihydropteridine diphosphate and 4-aminobenzoate: step 1/2.</text>
</comment>
<dbReference type="NCBIfam" id="TIGR01496">
    <property type="entry name" value="DHPS"/>
    <property type="match status" value="1"/>
</dbReference>
<dbReference type="UniPathway" id="UPA00077">
    <property type="reaction ID" value="UER00156"/>
</dbReference>
<accession>A0A173S0W6</accession>
<evidence type="ECO:0000256" key="2">
    <source>
        <dbReference type="ARBA" id="ARBA00001946"/>
    </source>
</evidence>
<sequence>MIIGNKTFDTKHHGYIMGILNVTPDSFSDGGKYDHLDAALKHADEMVRDGAAIIDVGGESTRPGGYTLISDEEEIARVTPVIEALKKEFDVPVSLDTYKSGVAKAGIEAGADLINDIWGLKWDGTMAAVLAETGVASCLMHNRKDTDYKDYLNDVVADLDETMKMAKEAGIKKETIMLDPGIGFAKDLDQNLELMNHLELLNQWDVPVLLGTSRKSMIGLTLDLPSDQRVEGTVATTVSGYMKGCRFFRVHDVKENMRAMKMIEAICAK</sequence>
<evidence type="ECO:0000256" key="10">
    <source>
        <dbReference type="ARBA" id="ARBA00022909"/>
    </source>
</evidence>
<dbReference type="Proteomes" id="UP000095598">
    <property type="component" value="Unassembled WGS sequence"/>
</dbReference>
<keyword evidence="8 13" id="KW-0479">Metal-binding</keyword>
<keyword evidence="10 13" id="KW-0289">Folate biosynthesis</keyword>
<dbReference type="InterPro" id="IPR006390">
    <property type="entry name" value="DHP_synth_dom"/>
</dbReference>
<comment type="cofactor">
    <cofactor evidence="2 13">
        <name>Mg(2+)</name>
        <dbReference type="ChEBI" id="CHEBI:18420"/>
    </cofactor>
</comment>
<comment type="catalytic activity">
    <reaction evidence="1">
        <text>(7,8-dihydropterin-6-yl)methyl diphosphate + 4-aminobenzoate = 7,8-dihydropteroate + diphosphate</text>
        <dbReference type="Rhea" id="RHEA:19949"/>
        <dbReference type="ChEBI" id="CHEBI:17836"/>
        <dbReference type="ChEBI" id="CHEBI:17839"/>
        <dbReference type="ChEBI" id="CHEBI:33019"/>
        <dbReference type="ChEBI" id="CHEBI:72950"/>
        <dbReference type="EC" id="2.5.1.15"/>
    </reaction>
</comment>